<proteinExistence type="predicted"/>
<evidence type="ECO:0000256" key="2">
    <source>
        <dbReference type="SAM" id="MobiDB-lite"/>
    </source>
</evidence>
<dbReference type="AlphaFoldDB" id="A0A8W8LB86"/>
<feature type="compositionally biased region" description="Polar residues" evidence="2">
    <location>
        <begin position="127"/>
        <end position="138"/>
    </location>
</feature>
<keyword evidence="4" id="KW-1185">Reference proteome</keyword>
<organism evidence="3 4">
    <name type="scientific">Magallana gigas</name>
    <name type="common">Pacific oyster</name>
    <name type="synonym">Crassostrea gigas</name>
    <dbReference type="NCBI Taxonomy" id="29159"/>
    <lineage>
        <taxon>Eukaryota</taxon>
        <taxon>Metazoa</taxon>
        <taxon>Spiralia</taxon>
        <taxon>Lophotrochozoa</taxon>
        <taxon>Mollusca</taxon>
        <taxon>Bivalvia</taxon>
        <taxon>Autobranchia</taxon>
        <taxon>Pteriomorphia</taxon>
        <taxon>Ostreida</taxon>
        <taxon>Ostreoidea</taxon>
        <taxon>Ostreidae</taxon>
        <taxon>Magallana</taxon>
    </lineage>
</organism>
<name>A0A8W8LB86_MAGGI</name>
<accession>A0A8W8LB86</accession>
<reference evidence="3" key="1">
    <citation type="submission" date="2022-08" db="UniProtKB">
        <authorList>
            <consortium name="EnsemblMetazoa"/>
        </authorList>
    </citation>
    <scope>IDENTIFICATION</scope>
    <source>
        <strain evidence="3">05x7-T-G4-1.051#20</strain>
    </source>
</reference>
<feature type="region of interest" description="Disordered" evidence="2">
    <location>
        <begin position="119"/>
        <end position="163"/>
    </location>
</feature>
<dbReference type="Proteomes" id="UP000005408">
    <property type="component" value="Unassembled WGS sequence"/>
</dbReference>
<dbReference type="EnsemblMetazoa" id="G27490.1">
    <property type="protein sequence ID" value="G27490.1:cds"/>
    <property type="gene ID" value="G27490"/>
</dbReference>
<feature type="coiled-coil region" evidence="1">
    <location>
        <begin position="22"/>
        <end position="56"/>
    </location>
</feature>
<keyword evidence="1" id="KW-0175">Coiled coil</keyword>
<protein>
    <submittedName>
        <fullName evidence="3">Uncharacterized protein</fullName>
    </submittedName>
</protein>
<feature type="compositionally biased region" description="Polar residues" evidence="2">
    <location>
        <begin position="150"/>
        <end position="163"/>
    </location>
</feature>
<evidence type="ECO:0000313" key="4">
    <source>
        <dbReference type="Proteomes" id="UP000005408"/>
    </source>
</evidence>
<evidence type="ECO:0000256" key="1">
    <source>
        <dbReference type="SAM" id="Coils"/>
    </source>
</evidence>
<sequence>MPTGTPENSSNPENGNLQAEIMATFQEKNEEIEALKLRVEAEKQRQEEKEEELNVNPTNMEDLRTHAMLAEMAQSICSDDAVQSATGAAMCNALTSLEQRMSALETSNINVLQETRRFNSPAKQKPYFSNNQNQSQRGPQRHGYREADQQKNMGSRPRQSQQCFRCDLSPEHDSQVTSTEEVEEEKCPLFVYFGYSEDPKEINVLSNTETFTEHTYMLTSRINKILLHLLNKHQMTIIIMLNNKIWISNQPHKVKIHKLMYIHHLLTMTQRHR</sequence>
<evidence type="ECO:0000313" key="3">
    <source>
        <dbReference type="EnsemblMetazoa" id="G27490.1:cds"/>
    </source>
</evidence>